<evidence type="ECO:0000313" key="3">
    <source>
        <dbReference type="Proteomes" id="UP000037122"/>
    </source>
</evidence>
<name>A0A0L0P3U0_CANAR</name>
<comment type="caution">
    <text evidence="2">The sequence shown here is derived from an EMBL/GenBank/DDBJ whole genome shotgun (WGS) entry which is preliminary data.</text>
</comment>
<protein>
    <submittedName>
        <fullName evidence="2">Uncharacterized protein</fullName>
    </submittedName>
</protein>
<sequence length="93" mass="10435">MGNQKKKPFPNKKVVSSTHPIRNARKVNESFQTRHFGTMDGHSQMGMENGIALMKCRLQDSISINSGPRKKFSATSQDITITKTSHEAWRCAS</sequence>
<evidence type="ECO:0000256" key="1">
    <source>
        <dbReference type="SAM" id="MobiDB-lite"/>
    </source>
</evidence>
<dbReference type="VEuPathDB" id="FungiDB:QG37_01895"/>
<feature type="compositionally biased region" description="Basic residues" evidence="1">
    <location>
        <begin position="1"/>
        <end position="10"/>
    </location>
</feature>
<dbReference type="EMBL" id="LGST01000016">
    <property type="protein sequence ID" value="KNE01022.1"/>
    <property type="molecule type" value="Genomic_DNA"/>
</dbReference>
<organism evidence="2 3">
    <name type="scientific">Candidozyma auris</name>
    <name type="common">Yeast</name>
    <name type="synonym">Candida auris</name>
    <dbReference type="NCBI Taxonomy" id="498019"/>
    <lineage>
        <taxon>Eukaryota</taxon>
        <taxon>Fungi</taxon>
        <taxon>Dikarya</taxon>
        <taxon>Ascomycota</taxon>
        <taxon>Saccharomycotina</taxon>
        <taxon>Pichiomycetes</taxon>
        <taxon>Metschnikowiaceae</taxon>
        <taxon>Candidozyma</taxon>
    </lineage>
</organism>
<evidence type="ECO:0000313" key="2">
    <source>
        <dbReference type="EMBL" id="KNE01022.1"/>
    </source>
</evidence>
<dbReference type="Proteomes" id="UP000037122">
    <property type="component" value="Unassembled WGS sequence"/>
</dbReference>
<proteinExistence type="predicted"/>
<reference evidence="3" key="1">
    <citation type="journal article" date="2015" name="BMC Genomics">
        <title>Draft genome of a commonly misdiagnosed multidrug resistant pathogen Candida auris.</title>
        <authorList>
            <person name="Chatterjee S."/>
            <person name="Alampalli S.V."/>
            <person name="Nageshan R.K."/>
            <person name="Chettiar S.T."/>
            <person name="Joshi S."/>
            <person name="Tatu U.S."/>
        </authorList>
    </citation>
    <scope>NUCLEOTIDE SEQUENCE [LARGE SCALE GENOMIC DNA]</scope>
    <source>
        <strain evidence="3">6684</strain>
    </source>
</reference>
<gene>
    <name evidence="2" type="ORF">QG37_01895</name>
</gene>
<accession>A0A0L0P3U0</accession>
<dbReference type="AlphaFoldDB" id="A0A0L0P3U0"/>
<feature type="region of interest" description="Disordered" evidence="1">
    <location>
        <begin position="1"/>
        <end position="43"/>
    </location>
</feature>